<organism evidence="2 3">
    <name type="scientific">Cardamine amara subsp. amara</name>
    <dbReference type="NCBI Taxonomy" id="228776"/>
    <lineage>
        <taxon>Eukaryota</taxon>
        <taxon>Viridiplantae</taxon>
        <taxon>Streptophyta</taxon>
        <taxon>Embryophyta</taxon>
        <taxon>Tracheophyta</taxon>
        <taxon>Spermatophyta</taxon>
        <taxon>Magnoliopsida</taxon>
        <taxon>eudicotyledons</taxon>
        <taxon>Gunneridae</taxon>
        <taxon>Pentapetalae</taxon>
        <taxon>rosids</taxon>
        <taxon>malvids</taxon>
        <taxon>Brassicales</taxon>
        <taxon>Brassicaceae</taxon>
        <taxon>Cardamineae</taxon>
        <taxon>Cardamine</taxon>
    </lineage>
</organism>
<dbReference type="Proteomes" id="UP001558713">
    <property type="component" value="Unassembled WGS sequence"/>
</dbReference>
<gene>
    <name evidence="2" type="ORF">V5N11_005716</name>
</gene>
<comment type="caution">
    <text evidence="2">The sequence shown here is derived from an EMBL/GenBank/DDBJ whole genome shotgun (WGS) entry which is preliminary data.</text>
</comment>
<dbReference type="InterPro" id="IPR043502">
    <property type="entry name" value="DNA/RNA_pol_sf"/>
</dbReference>
<sequence>MLENPIELNAEQEFDAQRRWHILVSAEECFFRQRSSITWLREGDSNTAYFHRMTKARNTANHIHFLLDANGERIESQRDIHDHCINYFSELLGGEIGPKMFVQEDINLLLPFSCSQSQVDSLQKAFTNEEIRDDFQSLPRNKTCGPDGYSAEFFVGCWSVMGPEVTETVHEFFSSGSLLKQWNSTTLVLIPKTLNASKTSDFRPISCLNTVYKVISKLLANILQKVLVQVISHSQSAFMSGRLLAENVLLATEIVHGYNWRNIEPRDMLKVDLRKAFDSVR</sequence>
<dbReference type="EMBL" id="JBANAX010000322">
    <property type="protein sequence ID" value="KAL1214157.1"/>
    <property type="molecule type" value="Genomic_DNA"/>
</dbReference>
<dbReference type="Pfam" id="PF00078">
    <property type="entry name" value="RVT_1"/>
    <property type="match status" value="1"/>
</dbReference>
<keyword evidence="3" id="KW-1185">Reference proteome</keyword>
<evidence type="ECO:0000313" key="2">
    <source>
        <dbReference type="EMBL" id="KAL1214157.1"/>
    </source>
</evidence>
<dbReference type="InterPro" id="IPR000477">
    <property type="entry name" value="RT_dom"/>
</dbReference>
<proteinExistence type="predicted"/>
<dbReference type="SUPFAM" id="SSF56672">
    <property type="entry name" value="DNA/RNA polymerases"/>
    <property type="match status" value="1"/>
</dbReference>
<reference evidence="2 3" key="1">
    <citation type="submission" date="2024-04" db="EMBL/GenBank/DDBJ databases">
        <title>Genome assembly C_amara_ONT_v2.</title>
        <authorList>
            <person name="Yant L."/>
            <person name="Moore C."/>
            <person name="Slenker M."/>
        </authorList>
    </citation>
    <scope>NUCLEOTIDE SEQUENCE [LARGE SCALE GENOMIC DNA]</scope>
    <source>
        <tissue evidence="2">Leaf</tissue>
    </source>
</reference>
<dbReference type="AlphaFoldDB" id="A0ABD1B5B7"/>
<accession>A0ABD1B5B7</accession>
<dbReference type="PROSITE" id="PS50878">
    <property type="entry name" value="RT_POL"/>
    <property type="match status" value="1"/>
</dbReference>
<evidence type="ECO:0000259" key="1">
    <source>
        <dbReference type="PROSITE" id="PS50878"/>
    </source>
</evidence>
<dbReference type="PANTHER" id="PTHR19446">
    <property type="entry name" value="REVERSE TRANSCRIPTASES"/>
    <property type="match status" value="1"/>
</dbReference>
<feature type="domain" description="Reverse transcriptase" evidence="1">
    <location>
        <begin position="171"/>
        <end position="281"/>
    </location>
</feature>
<name>A0ABD1B5B7_CARAN</name>
<protein>
    <recommendedName>
        <fullName evidence="1">Reverse transcriptase domain-containing protein</fullName>
    </recommendedName>
</protein>
<evidence type="ECO:0000313" key="3">
    <source>
        <dbReference type="Proteomes" id="UP001558713"/>
    </source>
</evidence>